<organism evidence="1 2">
    <name type="scientific">Armillaria novae-zelandiae</name>
    <dbReference type="NCBI Taxonomy" id="153914"/>
    <lineage>
        <taxon>Eukaryota</taxon>
        <taxon>Fungi</taxon>
        <taxon>Dikarya</taxon>
        <taxon>Basidiomycota</taxon>
        <taxon>Agaricomycotina</taxon>
        <taxon>Agaricomycetes</taxon>
        <taxon>Agaricomycetidae</taxon>
        <taxon>Agaricales</taxon>
        <taxon>Marasmiineae</taxon>
        <taxon>Physalacriaceae</taxon>
        <taxon>Armillaria</taxon>
    </lineage>
</organism>
<name>A0AA39NUT3_9AGAR</name>
<protein>
    <submittedName>
        <fullName evidence="1">Uncharacterized protein</fullName>
    </submittedName>
</protein>
<keyword evidence="2" id="KW-1185">Reference proteome</keyword>
<sequence length="204" mass="22755">MVPPDSGRDVAFCGVPSVIYAVKLRIPSTTSVTRASHRWLRSRGTVSLQFQWYVLEEAPESILIKSLPQTNSSEGFFPLIWTPIDRVIILADNILPMYRRTSGGDTAANNAFSALPTTGLSVIALFSPSFQYQKHDLPPSSHCMHVSCESIISRPRPAIVECRWYHLHAPWQDAEWSVSDKARAKEGDHNWIHSASEQSLLVAA</sequence>
<evidence type="ECO:0000313" key="2">
    <source>
        <dbReference type="Proteomes" id="UP001175227"/>
    </source>
</evidence>
<proteinExistence type="predicted"/>
<dbReference type="AlphaFoldDB" id="A0AA39NUT3"/>
<gene>
    <name evidence="1" type="ORF">IW261DRAFT_816168</name>
</gene>
<evidence type="ECO:0000313" key="1">
    <source>
        <dbReference type="EMBL" id="KAK0472276.1"/>
    </source>
</evidence>
<dbReference type="EMBL" id="JAUEPR010000042">
    <property type="protein sequence ID" value="KAK0472276.1"/>
    <property type="molecule type" value="Genomic_DNA"/>
</dbReference>
<accession>A0AA39NUT3</accession>
<comment type="caution">
    <text evidence="1">The sequence shown here is derived from an EMBL/GenBank/DDBJ whole genome shotgun (WGS) entry which is preliminary data.</text>
</comment>
<reference evidence="1" key="1">
    <citation type="submission" date="2023-06" db="EMBL/GenBank/DDBJ databases">
        <authorList>
            <consortium name="Lawrence Berkeley National Laboratory"/>
            <person name="Ahrendt S."/>
            <person name="Sahu N."/>
            <person name="Indic B."/>
            <person name="Wong-Bajracharya J."/>
            <person name="Merenyi Z."/>
            <person name="Ke H.-M."/>
            <person name="Monk M."/>
            <person name="Kocsube S."/>
            <person name="Drula E."/>
            <person name="Lipzen A."/>
            <person name="Balint B."/>
            <person name="Henrissat B."/>
            <person name="Andreopoulos B."/>
            <person name="Martin F.M."/>
            <person name="Harder C.B."/>
            <person name="Rigling D."/>
            <person name="Ford K.L."/>
            <person name="Foster G.D."/>
            <person name="Pangilinan J."/>
            <person name="Papanicolaou A."/>
            <person name="Barry K."/>
            <person name="LaButti K."/>
            <person name="Viragh M."/>
            <person name="Koriabine M."/>
            <person name="Yan M."/>
            <person name="Riley R."/>
            <person name="Champramary S."/>
            <person name="Plett K.L."/>
            <person name="Tsai I.J."/>
            <person name="Slot J."/>
            <person name="Sipos G."/>
            <person name="Plett J."/>
            <person name="Nagy L.G."/>
            <person name="Grigoriev I.V."/>
        </authorList>
    </citation>
    <scope>NUCLEOTIDE SEQUENCE</scope>
    <source>
        <strain evidence="1">ICMP 16352</strain>
    </source>
</reference>
<dbReference type="Proteomes" id="UP001175227">
    <property type="component" value="Unassembled WGS sequence"/>
</dbReference>